<accession>A0AA40DRG3</accession>
<dbReference type="EMBL" id="JAUIRO010000005">
    <property type="protein sequence ID" value="KAK0713464.1"/>
    <property type="molecule type" value="Genomic_DNA"/>
</dbReference>
<dbReference type="Proteomes" id="UP001172101">
    <property type="component" value="Unassembled WGS sequence"/>
</dbReference>
<comment type="caution">
    <text evidence="1">The sequence shown here is derived from an EMBL/GenBank/DDBJ whole genome shotgun (WGS) entry which is preliminary data.</text>
</comment>
<dbReference type="RefSeq" id="XP_060294787.1">
    <property type="nucleotide sequence ID" value="XM_060445703.1"/>
</dbReference>
<evidence type="ECO:0000313" key="1">
    <source>
        <dbReference type="EMBL" id="KAK0713464.1"/>
    </source>
</evidence>
<protein>
    <recommendedName>
        <fullName evidence="3">Berberine/berberine-like domain-containing protein</fullName>
    </recommendedName>
</protein>
<gene>
    <name evidence="1" type="ORF">B0T26DRAFT_753566</name>
</gene>
<keyword evidence="2" id="KW-1185">Reference proteome</keyword>
<reference evidence="1" key="1">
    <citation type="submission" date="2023-06" db="EMBL/GenBank/DDBJ databases">
        <title>Genome-scale phylogeny and comparative genomics of the fungal order Sordariales.</title>
        <authorList>
            <consortium name="Lawrence Berkeley National Laboratory"/>
            <person name="Hensen N."/>
            <person name="Bonometti L."/>
            <person name="Westerberg I."/>
            <person name="Brannstrom I.O."/>
            <person name="Guillou S."/>
            <person name="Cros-Aarteil S."/>
            <person name="Calhoun S."/>
            <person name="Haridas S."/>
            <person name="Kuo A."/>
            <person name="Mondo S."/>
            <person name="Pangilinan J."/>
            <person name="Riley R."/>
            <person name="LaButti K."/>
            <person name="Andreopoulos B."/>
            <person name="Lipzen A."/>
            <person name="Chen C."/>
            <person name="Yanf M."/>
            <person name="Daum C."/>
            <person name="Ng V."/>
            <person name="Clum A."/>
            <person name="Steindorff A."/>
            <person name="Ohm R."/>
            <person name="Martin F."/>
            <person name="Silar P."/>
            <person name="Natvig D."/>
            <person name="Lalanne C."/>
            <person name="Gautier V."/>
            <person name="Ament-velasquez S.L."/>
            <person name="Kruys A."/>
            <person name="Hutchinson M.I."/>
            <person name="Powell A.J."/>
            <person name="Barry K."/>
            <person name="Miller A.N."/>
            <person name="Grigoriev I.V."/>
            <person name="Debuchy R."/>
            <person name="Gladieux P."/>
            <person name="Thoren M.H."/>
            <person name="Johannesson H."/>
        </authorList>
    </citation>
    <scope>NUCLEOTIDE SEQUENCE</scope>
    <source>
        <strain evidence="1">SMH2392-1A</strain>
    </source>
</reference>
<organism evidence="1 2">
    <name type="scientific">Lasiosphaeria miniovina</name>
    <dbReference type="NCBI Taxonomy" id="1954250"/>
    <lineage>
        <taxon>Eukaryota</taxon>
        <taxon>Fungi</taxon>
        <taxon>Dikarya</taxon>
        <taxon>Ascomycota</taxon>
        <taxon>Pezizomycotina</taxon>
        <taxon>Sordariomycetes</taxon>
        <taxon>Sordariomycetidae</taxon>
        <taxon>Sordariales</taxon>
        <taxon>Lasiosphaeriaceae</taxon>
        <taxon>Lasiosphaeria</taxon>
    </lineage>
</organism>
<evidence type="ECO:0008006" key="3">
    <source>
        <dbReference type="Google" id="ProtNLM"/>
    </source>
</evidence>
<proteinExistence type="predicted"/>
<sequence length="73" mass="8255">MQALTGSTRSSVVLAYDAPAPDPVLDALVHECGEKMCTALLQHQYSCWRLAKLRRLKEQYDPHNCFGFYAPIQ</sequence>
<name>A0AA40DRG3_9PEZI</name>
<dbReference type="GeneID" id="85328973"/>
<evidence type="ECO:0000313" key="2">
    <source>
        <dbReference type="Proteomes" id="UP001172101"/>
    </source>
</evidence>
<dbReference type="AlphaFoldDB" id="A0AA40DRG3"/>